<evidence type="ECO:0000256" key="1">
    <source>
        <dbReference type="ARBA" id="ARBA00001946"/>
    </source>
</evidence>
<dbReference type="EMBL" id="QRWQ01000006">
    <property type="protein sequence ID" value="RGT39158.1"/>
    <property type="molecule type" value="Genomic_DNA"/>
</dbReference>
<proteinExistence type="predicted"/>
<protein>
    <recommendedName>
        <fullName evidence="4">VRR-NUC domain-containing protein</fullName>
    </recommendedName>
</protein>
<comment type="caution">
    <text evidence="5">The sequence shown here is derived from an EMBL/GenBank/DDBJ whole genome shotgun (WGS) entry which is preliminary data.</text>
</comment>
<evidence type="ECO:0000313" key="6">
    <source>
        <dbReference type="Proteomes" id="UP000283834"/>
    </source>
</evidence>
<sequence length="217" mass="24108">MGASWDCINRRAYVVACGSGKHRSNNIDDYGRRFRSMNVTESEDQAQRLIFDWARWQQGKYPQLKAMYHAANEGKRSARAGAELKRQGMKPGVSDICLPYASGKYNNLYVELKVGNGKASDNQLKFVDMINSIGGKAVVVYGSEAAIELITAYLEGTIDDLEIVSDTYPKEKAKITERVNKKRFIGFCGTDCRKCDNKGCQGRTVDDILSPGLMPAT</sequence>
<comment type="cofactor">
    <cofactor evidence="1">
        <name>Mg(2+)</name>
        <dbReference type="ChEBI" id="CHEBI:18420"/>
    </cofactor>
</comment>
<keyword evidence="2" id="KW-0540">Nuclease</keyword>
<evidence type="ECO:0000256" key="2">
    <source>
        <dbReference type="ARBA" id="ARBA00022722"/>
    </source>
</evidence>
<evidence type="ECO:0000313" key="5">
    <source>
        <dbReference type="EMBL" id="RGT39158.1"/>
    </source>
</evidence>
<gene>
    <name evidence="5" type="ORF">DWX36_07895</name>
</gene>
<dbReference type="SMART" id="SM00990">
    <property type="entry name" value="VRR_NUC"/>
    <property type="match status" value="1"/>
</dbReference>
<dbReference type="GO" id="GO:0004518">
    <property type="term" value="F:nuclease activity"/>
    <property type="evidence" value="ECO:0007669"/>
    <property type="project" value="UniProtKB-KW"/>
</dbReference>
<accession>A0A412NHR4</accession>
<feature type="domain" description="VRR-NUC" evidence="4">
    <location>
        <begin position="41"/>
        <end position="144"/>
    </location>
</feature>
<dbReference type="InterPro" id="IPR011856">
    <property type="entry name" value="tRNA_endonuc-like_dom_sf"/>
</dbReference>
<dbReference type="GO" id="GO:0016788">
    <property type="term" value="F:hydrolase activity, acting on ester bonds"/>
    <property type="evidence" value="ECO:0007669"/>
    <property type="project" value="InterPro"/>
</dbReference>
<dbReference type="GO" id="GO:0003676">
    <property type="term" value="F:nucleic acid binding"/>
    <property type="evidence" value="ECO:0007669"/>
    <property type="project" value="InterPro"/>
</dbReference>
<name>A0A412NHR4_MEDGN</name>
<dbReference type="Pfam" id="PF08774">
    <property type="entry name" value="VRR_NUC"/>
    <property type="match status" value="1"/>
</dbReference>
<dbReference type="Proteomes" id="UP000283834">
    <property type="component" value="Unassembled WGS sequence"/>
</dbReference>
<keyword evidence="3" id="KW-0378">Hydrolase</keyword>
<evidence type="ECO:0000259" key="4">
    <source>
        <dbReference type="SMART" id="SM00990"/>
    </source>
</evidence>
<reference evidence="5 6" key="1">
    <citation type="submission" date="2018-08" db="EMBL/GenBank/DDBJ databases">
        <title>A genome reference for cultivated species of the human gut microbiota.</title>
        <authorList>
            <person name="Zou Y."/>
            <person name="Xue W."/>
            <person name="Luo G."/>
        </authorList>
    </citation>
    <scope>NUCLEOTIDE SEQUENCE [LARGE SCALE GENOMIC DNA]</scope>
    <source>
        <strain evidence="5 6">AF19-16AC</strain>
    </source>
</reference>
<dbReference type="InterPro" id="IPR014883">
    <property type="entry name" value="VRR_NUC"/>
</dbReference>
<dbReference type="Gene3D" id="3.40.1350.10">
    <property type="match status" value="1"/>
</dbReference>
<dbReference type="AlphaFoldDB" id="A0A412NHR4"/>
<organism evidence="5 6">
    <name type="scientific">Mediterraneibacter gnavus</name>
    <name type="common">Ruminococcus gnavus</name>
    <dbReference type="NCBI Taxonomy" id="33038"/>
    <lineage>
        <taxon>Bacteria</taxon>
        <taxon>Bacillati</taxon>
        <taxon>Bacillota</taxon>
        <taxon>Clostridia</taxon>
        <taxon>Lachnospirales</taxon>
        <taxon>Lachnospiraceae</taxon>
        <taxon>Mediterraneibacter</taxon>
    </lineage>
</organism>
<evidence type="ECO:0000256" key="3">
    <source>
        <dbReference type="ARBA" id="ARBA00022801"/>
    </source>
</evidence>